<name>A0A2T0G5I9_STRAP</name>
<protein>
    <recommendedName>
        <fullName evidence="3">Phage-Barnase-EndoU-ColicinE5/D-RelE like nuclease 4 domain-containing protein</fullName>
    </recommendedName>
</protein>
<dbReference type="InterPro" id="IPR036977">
    <property type="entry name" value="DNA_primase_Znf_CHC2"/>
</dbReference>
<dbReference type="GO" id="GO:0003677">
    <property type="term" value="F:DNA binding"/>
    <property type="evidence" value="ECO:0007669"/>
    <property type="project" value="InterPro"/>
</dbReference>
<evidence type="ECO:0000256" key="1">
    <source>
        <dbReference type="SAM" id="Coils"/>
    </source>
</evidence>
<organism evidence="4 5">
    <name type="scientific">Streptococcus anginosus</name>
    <dbReference type="NCBI Taxonomy" id="1328"/>
    <lineage>
        <taxon>Bacteria</taxon>
        <taxon>Bacillati</taxon>
        <taxon>Bacillota</taxon>
        <taxon>Bacilli</taxon>
        <taxon>Lactobacillales</taxon>
        <taxon>Streptococcaceae</taxon>
        <taxon>Streptococcus</taxon>
        <taxon>Streptococcus anginosus group</taxon>
    </lineage>
</organism>
<dbReference type="Gene3D" id="1.10.10.2910">
    <property type="match status" value="1"/>
</dbReference>
<feature type="region of interest" description="Disordered" evidence="2">
    <location>
        <begin position="664"/>
        <end position="689"/>
    </location>
</feature>
<feature type="region of interest" description="Disordered" evidence="2">
    <location>
        <begin position="1"/>
        <end position="27"/>
    </location>
</feature>
<keyword evidence="1" id="KW-0175">Coiled coil</keyword>
<comment type="caution">
    <text evidence="4">The sequence shown here is derived from an EMBL/GenBank/DDBJ whole genome shotgun (WGS) entry which is preliminary data.</text>
</comment>
<feature type="compositionally biased region" description="Polar residues" evidence="2">
    <location>
        <begin position="10"/>
        <end position="24"/>
    </location>
</feature>
<accession>A0A2T0G5I9</accession>
<dbReference type="Pfam" id="PF18813">
    <property type="entry name" value="PBECR4"/>
    <property type="match status" value="1"/>
</dbReference>
<dbReference type="Gene3D" id="3.90.580.10">
    <property type="entry name" value="Zinc finger, CHC2-type domain"/>
    <property type="match status" value="1"/>
</dbReference>
<sequence>MLLKRERSLNMVNETTSKSANYGSKSRKERVDLARSRDILDVAEQLGMELERAGRDYRWKEHDSLVITPNKNVWKWFSRDQGGDVIALVETIKEINFNQAIDYLNDGVFKTFDYSGKQEKQEPFRYLMEKYEHPDFEIARNYLKNERGLSDETINFFLTSGKMAEATRKKGDYFEPVIVFKYKDLDGKLVGASLQGIVENRVQHPERGRLKQIIQNSDSMQGFSVDVGNPKRLVFAEAPIDLMSYYQANKEHLNDVRLVAMDGLKESTIGFHLAQLQSELSGRSLNWSREQLADGVNIAAQNGFFKDGKRSDMITLAVDNDAAGHNFITNFLKKEIPVQIDIPPILYRNRDKADWNDYLTRPTTPGTVLYHVYSFDRENEDYHYHGYYPEELAVFKQKELTSDKVKVVTSKEILAKEEIEPLIAFTEGVLQDSASQKALASIPELQVRSYANQISYGSLTGNIKTLTESVQNKIQRGQLSIHLSDEVYFYTLVNYTGWSYPMQQLKPAALDVLKEHRSFFESINETNIERFKEKGTPEQNQMYQLLKGIQKELGRSDTSTIFSEEVAISAYNLNKRLDSLTAENWGKSISEPLNSLGRDTWNILSYPANQLDTPNNDYFYQLVPYHLLEYLEHSTGQTEISVDVYEQILDKLKYRSVEVIPPEEDIKKTQNEDSLQNITQEKDQKDNSRLAQAQRKLNRLKGELDNSIQAAQEHQNLTNGQPMNDKRNGAAFFKKQEQLENKVFSTMDEIKKQEERVEKLQYQKELKEKGLNRQGNGLEMSVQNIPKIREEIEKADRGESMFTKETIKRYRQELERLEAAKNKAEGVTIQPAAQSLIDEGLVNQWQKRPDTYFVKGLRRVALEMTEEGNFQISSNWKYQPKTEDEKNKVEDLLNRQSLQQEHIIKEHVEVKPQLQVAFDFSENQVLSNKYHEGDIVLYQEFVKDFYPEMIRRRTESVALQNGYDKTYFALLDENNNELVKDIRFDLGDPTTRLSEECENYLPPKYLTIAKEIDQNYFGDQSSIQVTESIKKAPEQAQEQMVDRTNGGTGSLQPEAEGSTSPVLETSTFERSVTSRPTSSYPYLHFTTNYAEVQKRIGNYHPITPVDLKRLNQYAPSIQSTARWYLDELADSKISFIYADKGIENILEVTFQKENFIHLSGIRPFEEGKGAAEFLEDFASGYGSYDGVLISNAIKDKLQVLPMLQDILEPQSFVLDDLTSVEKLHNLNMSEAIKSKDEDFLLLFKDTGNEKIPASLMKLKGELATNVQELTEKTILGIYRERNGQIEQLAINDDYVKDDGKEMLSVLKNRQYEEILERIEPQNEQLSQLENQSLNQELGKDLARPLNVLESVSEDAEMGQEVSTISPKQELKDGLARRVEEITKQHQKEALVASIPELQEKLSRESDLIGSSLTDGGMLYTHQEAFGKDYQLELAVHSSTAVESLTEQPAPWSLAVLKDNQILGYLAYGSDWGNDFQIEDNLEGLVEQILSEEVAKGLYSQEEVDAFLKENQFGENQQKSQVEEFSSDVPFDYAKASAYELSEIAFQKIREFTQSPEELAHYMDFMSKFPTLSPRNAALVQAQWPGANAVATFNQWKALGETLGISSDDVVQTTNTFTNKRTGNSQEVTKQTLSVKAGEHAQITLFRPVMEEMIPVFDENGKQVINGKGHPKFKKKKEASLEEKQLIAEGKLKVVQFQVRDLETGQGKFTLYKVFELSQTNLKPEAYPKAMPNRHYNFETDKVKTKEVLLGLQDYAQKLGVSISTDEHHVLGNAKGAFYPTEQKILLNPDNSIGEKIGTTIHELAHATLHNFRKGKNDSGLSTGRKELEAEMTSYLVSKHFGLDTSEKAIQYMSHWTNQLKNLNDKELNQSITRIHNTVSCVLKSVEKHTKPYQLNRNRGQNFGSLFPNKGIKI</sequence>
<dbReference type="EMBL" id="PVSZ01000008">
    <property type="protein sequence ID" value="PRT71321.1"/>
    <property type="molecule type" value="Genomic_DNA"/>
</dbReference>
<dbReference type="InterPro" id="IPR041420">
    <property type="entry name" value="PBECR4"/>
</dbReference>
<dbReference type="GO" id="GO:0008270">
    <property type="term" value="F:zinc ion binding"/>
    <property type="evidence" value="ECO:0007669"/>
    <property type="project" value="InterPro"/>
</dbReference>
<feature type="coiled-coil region" evidence="1">
    <location>
        <begin position="800"/>
        <end position="830"/>
    </location>
</feature>
<evidence type="ECO:0000313" key="5">
    <source>
        <dbReference type="Proteomes" id="UP000238573"/>
    </source>
</evidence>
<dbReference type="GO" id="GO:0006260">
    <property type="term" value="P:DNA replication"/>
    <property type="evidence" value="ECO:0007669"/>
    <property type="project" value="InterPro"/>
</dbReference>
<gene>
    <name evidence="4" type="ORF">C6A27_03655</name>
</gene>
<evidence type="ECO:0000313" key="4">
    <source>
        <dbReference type="EMBL" id="PRT71321.1"/>
    </source>
</evidence>
<feature type="compositionally biased region" description="Polar residues" evidence="2">
    <location>
        <begin position="1057"/>
        <end position="1076"/>
    </location>
</feature>
<evidence type="ECO:0000259" key="3">
    <source>
        <dbReference type="Pfam" id="PF18813"/>
    </source>
</evidence>
<feature type="region of interest" description="Disordered" evidence="2">
    <location>
        <begin position="1031"/>
        <end position="1076"/>
    </location>
</feature>
<reference evidence="4 5" key="1">
    <citation type="journal article" date="1993" name="J. Dent. Res.">
        <title>The isolation and characterization of milleri group streptococci from dental periapical abscesses.</title>
        <authorList>
            <person name="Fisher L.E."/>
            <person name="Russell R.R."/>
        </authorList>
    </citation>
    <scope>NUCLEOTIDE SEQUENCE [LARGE SCALE GENOMIC DNA]</scope>
    <source>
        <strain evidence="4 5">OUP21</strain>
    </source>
</reference>
<evidence type="ECO:0000256" key="2">
    <source>
        <dbReference type="SAM" id="MobiDB-lite"/>
    </source>
</evidence>
<dbReference type="Proteomes" id="UP000238573">
    <property type="component" value="Unassembled WGS sequence"/>
</dbReference>
<dbReference type="Gene3D" id="3.40.1360.10">
    <property type="match status" value="1"/>
</dbReference>
<feature type="domain" description="Phage-Barnase-EndoU-ColicinE5/D-RelE like nuclease 4" evidence="3">
    <location>
        <begin position="1117"/>
        <end position="1292"/>
    </location>
</feature>
<dbReference type="SUPFAM" id="SSF57783">
    <property type="entry name" value="Zinc beta-ribbon"/>
    <property type="match status" value="1"/>
</dbReference>
<proteinExistence type="predicted"/>